<evidence type="ECO:0000256" key="1">
    <source>
        <dbReference type="ARBA" id="ARBA00004141"/>
    </source>
</evidence>
<sequence>MPSGKHVVLILLLAGLVALGFVVLRPFLVPVAWALIISYVTWPAYSRLRRLLGESAGTSALLMTLLLTCACTMPVIWLMKPLTEDLRDASRAIVAYFSDRPRDLPDSLARIPWIGSSLQAFLDHVEIDPPAIRSQLSGWANRWTSEIGDILGSAARNATKLGFALVTLFFTYRDGESLLNQIRQALRPFLGERLDDYLTAIGSMTRSVVYGIVLTAIAQAALAGLGYWVAGVTAPVTLAGITALVALIPFGTPLVWVPVAVGLLFAGRTVAGVGLLLWGMLVISWVDNLIRPFVISSSARIPFLLVMFGVLGGLAAFGLIGLFLGPAILAVLMALWREWQTEATRQQVRQPVQRNDTPK</sequence>
<dbReference type="Proteomes" id="UP000215158">
    <property type="component" value="Plasmid pBN1"/>
</dbReference>
<feature type="transmembrane region" description="Helical" evidence="6">
    <location>
        <begin position="208"/>
        <end position="230"/>
    </location>
</feature>
<comment type="subcellular location">
    <subcellularLocation>
        <location evidence="1">Membrane</location>
        <topology evidence="1">Multi-pass membrane protein</topology>
    </subcellularLocation>
</comment>
<comment type="similarity">
    <text evidence="2">Belongs to the autoinducer-2 exporter (AI-2E) (TC 2.A.86) family.</text>
</comment>
<feature type="transmembrane region" description="Helical" evidence="6">
    <location>
        <begin position="236"/>
        <end position="256"/>
    </location>
</feature>
<geneLocation type="plasmid" evidence="7 8">
    <name>pBN1</name>
</geneLocation>
<evidence type="ECO:0000256" key="6">
    <source>
        <dbReference type="SAM" id="Phobius"/>
    </source>
</evidence>
<dbReference type="PANTHER" id="PTHR21716:SF4">
    <property type="entry name" value="TRANSMEMBRANE PROTEIN 245"/>
    <property type="match status" value="1"/>
</dbReference>
<gene>
    <name evidence="7" type="ORF">CJU94_33350</name>
</gene>
<evidence type="ECO:0000256" key="2">
    <source>
        <dbReference type="ARBA" id="ARBA00009773"/>
    </source>
</evidence>
<keyword evidence="5 6" id="KW-0472">Membrane</keyword>
<evidence type="ECO:0000256" key="4">
    <source>
        <dbReference type="ARBA" id="ARBA00022989"/>
    </source>
</evidence>
<evidence type="ECO:0000313" key="7">
    <source>
        <dbReference type="EMBL" id="ASW03570.1"/>
    </source>
</evidence>
<dbReference type="PANTHER" id="PTHR21716">
    <property type="entry name" value="TRANSMEMBRANE PROTEIN"/>
    <property type="match status" value="1"/>
</dbReference>
<evidence type="ECO:0000256" key="5">
    <source>
        <dbReference type="ARBA" id="ARBA00023136"/>
    </source>
</evidence>
<keyword evidence="3 6" id="KW-0812">Transmembrane</keyword>
<name>A0A248VYU9_9BURK</name>
<evidence type="ECO:0000313" key="8">
    <source>
        <dbReference type="Proteomes" id="UP000215158"/>
    </source>
</evidence>
<keyword evidence="8" id="KW-1185">Reference proteome</keyword>
<protein>
    <submittedName>
        <fullName evidence="7">AI-2E family transporter</fullName>
    </submittedName>
</protein>
<organism evidence="7 8">
    <name type="scientific">Paraburkholderia aromaticivorans</name>
    <dbReference type="NCBI Taxonomy" id="2026199"/>
    <lineage>
        <taxon>Bacteria</taxon>
        <taxon>Pseudomonadati</taxon>
        <taxon>Pseudomonadota</taxon>
        <taxon>Betaproteobacteria</taxon>
        <taxon>Burkholderiales</taxon>
        <taxon>Burkholderiaceae</taxon>
        <taxon>Paraburkholderia</taxon>
    </lineage>
</organism>
<feature type="transmembrane region" description="Helical" evidence="6">
    <location>
        <begin position="58"/>
        <end position="79"/>
    </location>
</feature>
<accession>A0A248VYU9</accession>
<feature type="transmembrane region" description="Helical" evidence="6">
    <location>
        <begin position="303"/>
        <end position="336"/>
    </location>
</feature>
<dbReference type="KEGG" id="parb:CJU94_33350"/>
<dbReference type="Pfam" id="PF01594">
    <property type="entry name" value="AI-2E_transport"/>
    <property type="match status" value="1"/>
</dbReference>
<proteinExistence type="inferred from homology"/>
<keyword evidence="7" id="KW-0614">Plasmid</keyword>
<dbReference type="EMBL" id="CP022991">
    <property type="protein sequence ID" value="ASW03570.1"/>
    <property type="molecule type" value="Genomic_DNA"/>
</dbReference>
<dbReference type="AlphaFoldDB" id="A0A248VYU9"/>
<feature type="transmembrane region" description="Helical" evidence="6">
    <location>
        <begin position="263"/>
        <end position="283"/>
    </location>
</feature>
<reference evidence="7 8" key="1">
    <citation type="submission" date="2017-08" db="EMBL/GenBank/DDBJ databases">
        <title>Identification and genetic characteristics of simultaneous BTEX- and naphthalene-degrading Paraburkholderia sp. BN5 isolated from petroleum-contaminated soil.</title>
        <authorList>
            <person name="Lee Y."/>
            <person name="Jeon C.O."/>
        </authorList>
    </citation>
    <scope>NUCLEOTIDE SEQUENCE [LARGE SCALE GENOMIC DNA]</scope>
    <source>
        <strain evidence="7 8">BN5</strain>
        <plasmid evidence="7 8">pBN1</plasmid>
    </source>
</reference>
<evidence type="ECO:0000256" key="3">
    <source>
        <dbReference type="ARBA" id="ARBA00022692"/>
    </source>
</evidence>
<keyword evidence="4 6" id="KW-1133">Transmembrane helix</keyword>
<dbReference type="InterPro" id="IPR002549">
    <property type="entry name" value="AI-2E-like"/>
</dbReference>
<dbReference type="OrthoDB" id="5298283at2"/>
<dbReference type="GO" id="GO:0016020">
    <property type="term" value="C:membrane"/>
    <property type="evidence" value="ECO:0007669"/>
    <property type="project" value="UniProtKB-SubCell"/>
</dbReference>